<dbReference type="VEuPathDB" id="FungiDB:LEMA_P003420.1"/>
<dbReference type="AlphaFoldDB" id="E5AEB6"/>
<feature type="region of interest" description="Disordered" evidence="1">
    <location>
        <begin position="26"/>
        <end position="92"/>
    </location>
</feature>
<evidence type="ECO:0000256" key="1">
    <source>
        <dbReference type="SAM" id="MobiDB-lite"/>
    </source>
</evidence>
<dbReference type="RefSeq" id="XP_003845034.1">
    <property type="nucleotide sequence ID" value="XM_003844986.1"/>
</dbReference>
<sequence length="141" mass="15579">MSQKRIPRESKAKGIERIAQMNSISIPYITHTHNPRHDPIPSSPYRMPEEAAAASHSQEPPNNTADKPCSPGPPSHKKKSLNYPGGNTFPEQSLSIPPIQSFAFYLAPSFPIKLTSQRLPAIHPTRVAKQPGPIPERILFS</sequence>
<proteinExistence type="predicted"/>
<dbReference type="EMBL" id="FP929139">
    <property type="protein sequence ID" value="CBY01555.1"/>
    <property type="molecule type" value="Genomic_DNA"/>
</dbReference>
<reference evidence="3" key="1">
    <citation type="journal article" date="2011" name="Nat. Commun.">
        <title>Effector diversification within compartments of the Leptosphaeria maculans genome affected by Repeat-Induced Point mutations.</title>
        <authorList>
            <person name="Rouxel T."/>
            <person name="Grandaubert J."/>
            <person name="Hane J.K."/>
            <person name="Hoede C."/>
            <person name="van de Wouw A.P."/>
            <person name="Couloux A."/>
            <person name="Dominguez V."/>
            <person name="Anthouard V."/>
            <person name="Bally P."/>
            <person name="Bourras S."/>
            <person name="Cozijnsen A.J."/>
            <person name="Ciuffetti L.M."/>
            <person name="Degrave A."/>
            <person name="Dilmaghani A."/>
            <person name="Duret L."/>
            <person name="Fudal I."/>
            <person name="Goodwin S.B."/>
            <person name="Gout L."/>
            <person name="Glaser N."/>
            <person name="Linglin J."/>
            <person name="Kema G.H.J."/>
            <person name="Lapalu N."/>
            <person name="Lawrence C.B."/>
            <person name="May K."/>
            <person name="Meyer M."/>
            <person name="Ollivier B."/>
            <person name="Poulain J."/>
            <person name="Schoch C.L."/>
            <person name="Simon A."/>
            <person name="Spatafora J.W."/>
            <person name="Stachowiak A."/>
            <person name="Turgeon B.G."/>
            <person name="Tyler B.M."/>
            <person name="Vincent D."/>
            <person name="Weissenbach J."/>
            <person name="Amselem J."/>
            <person name="Quesneville H."/>
            <person name="Oliver R.P."/>
            <person name="Wincker P."/>
            <person name="Balesdent M.-H."/>
            <person name="Howlett B.J."/>
        </authorList>
    </citation>
    <scope>NUCLEOTIDE SEQUENCE [LARGE SCALE GENOMIC DNA]</scope>
    <source>
        <strain evidence="3">JN3 / isolate v23.1.3 / race Av1-4-5-6-7-8</strain>
    </source>
</reference>
<feature type="compositionally biased region" description="Polar residues" evidence="1">
    <location>
        <begin position="55"/>
        <end position="65"/>
    </location>
</feature>
<dbReference type="HOGENOM" id="CLU_1825639_0_0_1"/>
<gene>
    <name evidence="2" type="ORF">LEMA_P003420.1</name>
</gene>
<dbReference type="Proteomes" id="UP000002668">
    <property type="component" value="Genome"/>
</dbReference>
<evidence type="ECO:0000313" key="3">
    <source>
        <dbReference type="Proteomes" id="UP000002668"/>
    </source>
</evidence>
<dbReference type="InParanoid" id="E5AEB6"/>
<organism evidence="2 3">
    <name type="scientific">Leptosphaeria maculans (strain JN3 / isolate v23.1.3 / race Av1-4-5-6-7-8)</name>
    <name type="common">Blackleg fungus</name>
    <name type="synonym">Phoma lingam</name>
    <dbReference type="NCBI Taxonomy" id="985895"/>
    <lineage>
        <taxon>Eukaryota</taxon>
        <taxon>Fungi</taxon>
        <taxon>Dikarya</taxon>
        <taxon>Ascomycota</taxon>
        <taxon>Pezizomycotina</taxon>
        <taxon>Dothideomycetes</taxon>
        <taxon>Pleosporomycetidae</taxon>
        <taxon>Pleosporales</taxon>
        <taxon>Pleosporineae</taxon>
        <taxon>Leptosphaeriaceae</taxon>
        <taxon>Plenodomus</taxon>
        <taxon>Plenodomus lingam/Leptosphaeria maculans species complex</taxon>
    </lineage>
</organism>
<name>E5AEB6_LEPMJ</name>
<dbReference type="GeneID" id="13290630"/>
<evidence type="ECO:0000313" key="2">
    <source>
        <dbReference type="EMBL" id="CBY01555.1"/>
    </source>
</evidence>
<protein>
    <submittedName>
        <fullName evidence="2">Predicted protein</fullName>
    </submittedName>
</protein>
<accession>E5AEB6</accession>
<keyword evidence="3" id="KW-1185">Reference proteome</keyword>